<evidence type="ECO:0000259" key="2">
    <source>
        <dbReference type="Pfam" id="PF01433"/>
    </source>
</evidence>
<dbReference type="OrthoDB" id="9814383at2"/>
<evidence type="ECO:0000313" key="4">
    <source>
        <dbReference type="Proteomes" id="UP000217343"/>
    </source>
</evidence>
<dbReference type="InterPro" id="IPR014782">
    <property type="entry name" value="Peptidase_M1_dom"/>
</dbReference>
<dbReference type="RefSeq" id="WP_095960278.1">
    <property type="nucleotide sequence ID" value="NZ_CP022203.1"/>
</dbReference>
<dbReference type="Proteomes" id="UP000217343">
    <property type="component" value="Chromosome"/>
</dbReference>
<feature type="signal peptide" evidence="1">
    <location>
        <begin position="1"/>
        <end position="25"/>
    </location>
</feature>
<dbReference type="EMBL" id="CP022203">
    <property type="protein sequence ID" value="ATB49873.1"/>
    <property type="molecule type" value="Genomic_DNA"/>
</dbReference>
<dbReference type="KEGG" id="mmas:MYMAC_005527"/>
<dbReference type="SUPFAM" id="SSF55486">
    <property type="entry name" value="Metalloproteases ('zincins'), catalytic domain"/>
    <property type="match status" value="1"/>
</dbReference>
<protein>
    <submittedName>
        <fullName evidence="3">Aminopeptidase</fullName>
    </submittedName>
</protein>
<dbReference type="GO" id="GO:0004177">
    <property type="term" value="F:aminopeptidase activity"/>
    <property type="evidence" value="ECO:0007669"/>
    <property type="project" value="UniProtKB-KW"/>
</dbReference>
<keyword evidence="3" id="KW-0031">Aminopeptidase</keyword>
<dbReference type="PANTHER" id="PTHR45726">
    <property type="entry name" value="LEUKOTRIENE A-4 HYDROLASE"/>
    <property type="match status" value="1"/>
</dbReference>
<feature type="domain" description="Peptidase M1 membrane alanine aminopeptidase" evidence="2">
    <location>
        <begin position="400"/>
        <end position="547"/>
    </location>
</feature>
<keyword evidence="3" id="KW-0378">Hydrolase</keyword>
<dbReference type="GO" id="GO:0008270">
    <property type="term" value="F:zinc ion binding"/>
    <property type="evidence" value="ECO:0007669"/>
    <property type="project" value="InterPro"/>
</dbReference>
<evidence type="ECO:0000313" key="3">
    <source>
        <dbReference type="EMBL" id="ATB49873.1"/>
    </source>
</evidence>
<sequence length="630" mass="67113">MRTFLHGCLLWCALSGAPAWSSAPAAPPASPEVQLCLQHLKPAERERAAKALGPLEELPLYRVQLEVDPDARTVTGRVQVEVLARKRPLTELYLRLTPNARSRRLTLSDAKLSGRPVKLERPEPTLYRLSLESEPVPPGAAAVLDVAVEGLVPRAATPSPGAAGGLLGGLMGGGGGRPSGGDHGAFSASPDFISLVGVVPQVPPVGEDGQPWDGPQGIGDLGLYEPAHVLATVTVPSGWAVHATGAPMGEVPERDGRVRYAFAAAAVRDFPLFVSRGYASSTATVNGVTVESHYAAADQEAGERVLKHATSMLAEFERRLGPLPYTHFRVVQAPLSGGAGGMEFPGLVTIATSLYRGAAGASEMLAGMPGMADLEAMMGMLGQRGGGGAGGVLGQLNGAMERTLEFTVAHEVAHQYFAGLVGSDPILEPVVDESLAQYAALLYLEWKHGKKVAETMRQETLVGQYHLYRMTGGKDGRADRPTGHFADELEYGALVYGKAPLLHHASRKLVGDAAFLKALRAYVDTYRFKWTCKDCFTKELAKASPANASALERLRTRWWRDAKGDEDLGKPRLESLLGGFEGLQGLEDLQSLPGMDLEALQGMQGLEAFQELDAQSKELMEQLIPGLLGQ</sequence>
<evidence type="ECO:0000256" key="1">
    <source>
        <dbReference type="SAM" id="SignalP"/>
    </source>
</evidence>
<organism evidence="3 4">
    <name type="scientific">Corallococcus macrosporus DSM 14697</name>
    <dbReference type="NCBI Taxonomy" id="1189310"/>
    <lineage>
        <taxon>Bacteria</taxon>
        <taxon>Pseudomonadati</taxon>
        <taxon>Myxococcota</taxon>
        <taxon>Myxococcia</taxon>
        <taxon>Myxococcales</taxon>
        <taxon>Cystobacterineae</taxon>
        <taxon>Myxococcaceae</taxon>
        <taxon>Corallococcus</taxon>
    </lineage>
</organism>
<reference evidence="3 4" key="1">
    <citation type="submission" date="2017-06" db="EMBL/GenBank/DDBJ databases">
        <title>Sequencing and comparative analysis of myxobacterial genomes.</title>
        <authorList>
            <person name="Rupp O."/>
            <person name="Goesmann A."/>
            <person name="Sogaard-Andersen L."/>
        </authorList>
    </citation>
    <scope>NUCLEOTIDE SEQUENCE [LARGE SCALE GENOMIC DNA]</scope>
    <source>
        <strain evidence="3 4">DSM 14697</strain>
    </source>
</reference>
<keyword evidence="4" id="KW-1185">Reference proteome</keyword>
<dbReference type="GO" id="GO:0008237">
    <property type="term" value="F:metallopeptidase activity"/>
    <property type="evidence" value="ECO:0007669"/>
    <property type="project" value="InterPro"/>
</dbReference>
<dbReference type="Pfam" id="PF01433">
    <property type="entry name" value="Peptidase_M1"/>
    <property type="match status" value="1"/>
</dbReference>
<dbReference type="Gene3D" id="1.10.390.10">
    <property type="entry name" value="Neutral Protease Domain 2"/>
    <property type="match status" value="1"/>
</dbReference>
<dbReference type="AlphaFoldDB" id="A0A250K1I6"/>
<dbReference type="InterPro" id="IPR034015">
    <property type="entry name" value="M1_LTA4H"/>
</dbReference>
<dbReference type="PANTHER" id="PTHR45726:SF3">
    <property type="entry name" value="LEUKOTRIENE A-4 HYDROLASE"/>
    <property type="match status" value="1"/>
</dbReference>
<gene>
    <name evidence="3" type="ORF">MYMAC_005527</name>
</gene>
<proteinExistence type="predicted"/>
<dbReference type="InterPro" id="IPR027268">
    <property type="entry name" value="Peptidase_M4/M1_CTD_sf"/>
</dbReference>
<feature type="chain" id="PRO_5012196973" evidence="1">
    <location>
        <begin position="26"/>
        <end position="630"/>
    </location>
</feature>
<accession>A0A250K1I6</accession>
<keyword evidence="3" id="KW-0645">Protease</keyword>
<keyword evidence="1" id="KW-0732">Signal</keyword>
<name>A0A250K1I6_9BACT</name>